<dbReference type="PANTHER" id="PTHR43194:SF2">
    <property type="entry name" value="PEROXISOMAL MEMBRANE PROTEIN LPX1"/>
    <property type="match status" value="1"/>
</dbReference>
<feature type="domain" description="AB hydrolase-1" evidence="1">
    <location>
        <begin position="56"/>
        <end position="346"/>
    </location>
</feature>
<protein>
    <submittedName>
        <fullName evidence="2">Alpha/beta-hydrolase</fullName>
    </submittedName>
</protein>
<reference evidence="2" key="1">
    <citation type="journal article" date="2020" name="Stud. Mycol.">
        <title>101 Dothideomycetes genomes: a test case for predicting lifestyles and emergence of pathogens.</title>
        <authorList>
            <person name="Haridas S."/>
            <person name="Albert R."/>
            <person name="Binder M."/>
            <person name="Bloem J."/>
            <person name="Labutti K."/>
            <person name="Salamov A."/>
            <person name="Andreopoulos B."/>
            <person name="Baker S."/>
            <person name="Barry K."/>
            <person name="Bills G."/>
            <person name="Bluhm B."/>
            <person name="Cannon C."/>
            <person name="Castanera R."/>
            <person name="Culley D."/>
            <person name="Daum C."/>
            <person name="Ezra D."/>
            <person name="Gonzalez J."/>
            <person name="Henrissat B."/>
            <person name="Kuo A."/>
            <person name="Liang C."/>
            <person name="Lipzen A."/>
            <person name="Lutzoni F."/>
            <person name="Magnuson J."/>
            <person name="Mondo S."/>
            <person name="Nolan M."/>
            <person name="Ohm R."/>
            <person name="Pangilinan J."/>
            <person name="Park H.-J."/>
            <person name="Ramirez L."/>
            <person name="Alfaro M."/>
            <person name="Sun H."/>
            <person name="Tritt A."/>
            <person name="Yoshinaga Y."/>
            <person name="Zwiers L.-H."/>
            <person name="Turgeon B."/>
            <person name="Goodwin S."/>
            <person name="Spatafora J."/>
            <person name="Crous P."/>
            <person name="Grigoriev I."/>
        </authorList>
    </citation>
    <scope>NUCLEOTIDE SEQUENCE</scope>
    <source>
        <strain evidence="2">CBS 279.74</strain>
    </source>
</reference>
<evidence type="ECO:0000313" key="3">
    <source>
        <dbReference type="Proteomes" id="UP000799428"/>
    </source>
</evidence>
<dbReference type="PANTHER" id="PTHR43194">
    <property type="entry name" value="HYDROLASE ALPHA/BETA FOLD FAMILY"/>
    <property type="match status" value="1"/>
</dbReference>
<keyword evidence="2" id="KW-0378">Hydrolase</keyword>
<dbReference type="OrthoDB" id="8119704at2759"/>
<organism evidence="2 3">
    <name type="scientific">Pleomassaria siparia CBS 279.74</name>
    <dbReference type="NCBI Taxonomy" id="1314801"/>
    <lineage>
        <taxon>Eukaryota</taxon>
        <taxon>Fungi</taxon>
        <taxon>Dikarya</taxon>
        <taxon>Ascomycota</taxon>
        <taxon>Pezizomycotina</taxon>
        <taxon>Dothideomycetes</taxon>
        <taxon>Pleosporomycetidae</taxon>
        <taxon>Pleosporales</taxon>
        <taxon>Pleomassariaceae</taxon>
        <taxon>Pleomassaria</taxon>
    </lineage>
</organism>
<dbReference type="AlphaFoldDB" id="A0A6G1JTT8"/>
<evidence type="ECO:0000313" key="2">
    <source>
        <dbReference type="EMBL" id="KAF2703665.1"/>
    </source>
</evidence>
<gene>
    <name evidence="2" type="ORF">K504DRAFT_485673</name>
</gene>
<dbReference type="InterPro" id="IPR000073">
    <property type="entry name" value="AB_hydrolase_1"/>
</dbReference>
<name>A0A6G1JTT8_9PLEO</name>
<sequence>MPFGPLALTWRTPSPNPPNSSPLPCGITRSYISTPSGPLELLTALPPKDDFSNPPLFFAHGGFGCASVWLSYMQFFASCGYPCYAVSYRGHGNSWYPSLWRMYMTPMSTMGDDLVAGMRYVEEAETKRRGLEHGKKAEVVLIAHSEGGALGQDVLSRGLVHVKAFCMCATAPGFGFLSIYKFWSLSALIHFSYRLFHPRYMLANTAQVRSAFFTPSTPKPVVQALERLLSPYESMLWLMQTLFCVVIGGDVLSSITGWGSRKAIPASKTRGSKGIPGRLLVLAAERDVLCRPDILLGVAQRYCAAFSDLVREGKIEGVSEVDLRAEKEQGVVWDGVGFQVVKGLGHHLQNHEDWEAGADVIWRWLRRL</sequence>
<dbReference type="EMBL" id="MU005786">
    <property type="protein sequence ID" value="KAF2703665.1"/>
    <property type="molecule type" value="Genomic_DNA"/>
</dbReference>
<dbReference type="GO" id="GO:0016787">
    <property type="term" value="F:hydrolase activity"/>
    <property type="evidence" value="ECO:0007669"/>
    <property type="project" value="UniProtKB-KW"/>
</dbReference>
<evidence type="ECO:0000259" key="1">
    <source>
        <dbReference type="Pfam" id="PF12697"/>
    </source>
</evidence>
<dbReference type="Pfam" id="PF12697">
    <property type="entry name" value="Abhydrolase_6"/>
    <property type="match status" value="1"/>
</dbReference>
<dbReference type="Proteomes" id="UP000799428">
    <property type="component" value="Unassembled WGS sequence"/>
</dbReference>
<dbReference type="InterPro" id="IPR029058">
    <property type="entry name" value="AB_hydrolase_fold"/>
</dbReference>
<dbReference type="Gene3D" id="3.40.50.1820">
    <property type="entry name" value="alpha/beta hydrolase"/>
    <property type="match status" value="1"/>
</dbReference>
<keyword evidence="3" id="KW-1185">Reference proteome</keyword>
<proteinExistence type="predicted"/>
<dbReference type="InterPro" id="IPR050228">
    <property type="entry name" value="Carboxylesterase_BioH"/>
</dbReference>
<dbReference type="SUPFAM" id="SSF53474">
    <property type="entry name" value="alpha/beta-Hydrolases"/>
    <property type="match status" value="1"/>
</dbReference>
<accession>A0A6G1JTT8</accession>